<dbReference type="EMBL" id="CAEY01000677">
    <property type="status" value="NOT_ANNOTATED_CDS"/>
    <property type="molecule type" value="Genomic_DNA"/>
</dbReference>
<evidence type="ECO:0000259" key="1">
    <source>
        <dbReference type="PROSITE" id="PS50075"/>
    </source>
</evidence>
<dbReference type="GO" id="GO:0043041">
    <property type="term" value="P:amino acid activation for nonribosomal peptide biosynthetic process"/>
    <property type="evidence" value="ECO:0007669"/>
    <property type="project" value="TreeGrafter"/>
</dbReference>
<dbReference type="PANTHER" id="PTHR45527">
    <property type="entry name" value="NONRIBOSOMAL PEPTIDE SYNTHETASE"/>
    <property type="match status" value="1"/>
</dbReference>
<evidence type="ECO:0000313" key="2">
    <source>
        <dbReference type="EnsemblMetazoa" id="tetur25g01630.1"/>
    </source>
</evidence>
<name>T1KX99_TETUR</name>
<dbReference type="GO" id="GO:0005737">
    <property type="term" value="C:cytoplasm"/>
    <property type="evidence" value="ECO:0007669"/>
    <property type="project" value="TreeGrafter"/>
</dbReference>
<dbReference type="GO" id="GO:0003824">
    <property type="term" value="F:catalytic activity"/>
    <property type="evidence" value="ECO:0007669"/>
    <property type="project" value="InterPro"/>
</dbReference>
<accession>T1KX99</accession>
<feature type="domain" description="Carrier" evidence="1">
    <location>
        <begin position="124"/>
        <end position="200"/>
    </location>
</feature>
<dbReference type="InterPro" id="IPR009081">
    <property type="entry name" value="PP-bd_ACP"/>
</dbReference>
<dbReference type="InterPro" id="IPR036736">
    <property type="entry name" value="ACP-like_sf"/>
</dbReference>
<dbReference type="PANTHER" id="PTHR45527:SF1">
    <property type="entry name" value="FATTY ACID SYNTHASE"/>
    <property type="match status" value="1"/>
</dbReference>
<dbReference type="SUPFAM" id="SSF52777">
    <property type="entry name" value="CoA-dependent acyltransferases"/>
    <property type="match status" value="2"/>
</dbReference>
<keyword evidence="3" id="KW-1185">Reference proteome</keyword>
<protein>
    <recommendedName>
        <fullName evidence="1">Carrier domain-containing protein</fullName>
    </recommendedName>
</protein>
<dbReference type="GO" id="GO:0031177">
    <property type="term" value="F:phosphopantetheine binding"/>
    <property type="evidence" value="ECO:0007669"/>
    <property type="project" value="TreeGrafter"/>
</dbReference>
<evidence type="ECO:0000313" key="3">
    <source>
        <dbReference type="Proteomes" id="UP000015104"/>
    </source>
</evidence>
<dbReference type="InterPro" id="IPR023213">
    <property type="entry name" value="CAT-like_dom_sf"/>
</dbReference>
<dbReference type="Pfam" id="PF00550">
    <property type="entry name" value="PP-binding"/>
    <property type="match status" value="1"/>
</dbReference>
<proteinExistence type="predicted"/>
<dbReference type="SUPFAM" id="SSF47336">
    <property type="entry name" value="ACP-like"/>
    <property type="match status" value="1"/>
</dbReference>
<dbReference type="Gene3D" id="1.10.1200.10">
    <property type="entry name" value="ACP-like"/>
    <property type="match status" value="1"/>
</dbReference>
<sequence>MSPTEKPVFIQVESDLLDSQGKLINPLEIGNCLSELSFIEATAIQLLSKNPNHLKIYVAIKESNQGGKRFVGRSIHKRIERFNYNGFIEILGLPMFPSTVDSSIDWSSLSELQSYRLSNEPICQGSNETQNAILKCWSKYLNIPIDCIDLDDNLFTLGGNLFLIGRIAHQLYQLSYPVTIETIIDNPTVRSLASKIDSLNKAGVDDELLEPIPKSTSSNDERKSLLSWTQRWVFIHEQFLGKGNFYYLDVSYKINQGLTYQLIESALNQLVSLISLLRSFVRVRGSSYYLNIAPTRKLSIPIIKVSNDEEARMKIDERKNNFNVVVSDDSFLFDVVFIETPEVSCYTLFIHHLIVDDLSYLLLEEHLLHLLQSQVQSELAKSSSHQMENIDYIDYSVWVTQFFQRKLEIIDPLENYWLDRMKDLPNCLIPVNYDENNPPKEPKVSGKHALISLTVEETNGARSLVRSVGTTFEILAEALIKVVLYKLTGVGDTIIKRMISARLHPMAYQMIGHFNNMIYSRTAINGNSTFTSVLKDFHSSWQADFKCRGYPWINLIAQTNVEHVCPAGISIIGLPEERFVDDDQLSVKTFNVDQFTQVSFELITCIYGFHEGKLHYCLNYNEDLLPPEVIQVLINAFEVLVKRVVTYSDRPIWDYFKIEPAVQFDQWPQQVNQSE</sequence>
<organism evidence="2 3">
    <name type="scientific">Tetranychus urticae</name>
    <name type="common">Two-spotted spider mite</name>
    <dbReference type="NCBI Taxonomy" id="32264"/>
    <lineage>
        <taxon>Eukaryota</taxon>
        <taxon>Metazoa</taxon>
        <taxon>Ecdysozoa</taxon>
        <taxon>Arthropoda</taxon>
        <taxon>Chelicerata</taxon>
        <taxon>Arachnida</taxon>
        <taxon>Acari</taxon>
        <taxon>Acariformes</taxon>
        <taxon>Trombidiformes</taxon>
        <taxon>Prostigmata</taxon>
        <taxon>Eleutherengona</taxon>
        <taxon>Raphignathae</taxon>
        <taxon>Tetranychoidea</taxon>
        <taxon>Tetranychidae</taxon>
        <taxon>Tetranychus</taxon>
    </lineage>
</organism>
<dbReference type="Gene3D" id="3.30.559.30">
    <property type="entry name" value="Nonribosomal peptide synthetase, condensation domain"/>
    <property type="match status" value="1"/>
</dbReference>
<dbReference type="AlphaFoldDB" id="T1KX99"/>
<dbReference type="PROSITE" id="PS50075">
    <property type="entry name" value="CARRIER"/>
    <property type="match status" value="1"/>
</dbReference>
<reference evidence="3" key="1">
    <citation type="submission" date="2011-08" db="EMBL/GenBank/DDBJ databases">
        <authorList>
            <person name="Rombauts S."/>
        </authorList>
    </citation>
    <scope>NUCLEOTIDE SEQUENCE</scope>
    <source>
        <strain evidence="3">London</strain>
    </source>
</reference>
<dbReference type="HOGENOM" id="CLU_407322_0_0_1"/>
<dbReference type="Gene3D" id="3.30.559.10">
    <property type="entry name" value="Chloramphenicol acetyltransferase-like domain"/>
    <property type="match status" value="1"/>
</dbReference>
<dbReference type="STRING" id="32264.T1KX99"/>
<dbReference type="InterPro" id="IPR001242">
    <property type="entry name" value="Condensation_dom"/>
</dbReference>
<reference evidence="2" key="2">
    <citation type="submission" date="2015-06" db="UniProtKB">
        <authorList>
            <consortium name="EnsemblMetazoa"/>
        </authorList>
    </citation>
    <scope>IDENTIFICATION</scope>
</reference>
<dbReference type="EnsemblMetazoa" id="tetur25g01630.1">
    <property type="protein sequence ID" value="tetur25g01630.1"/>
    <property type="gene ID" value="tetur25g01630"/>
</dbReference>
<dbReference type="GO" id="GO:0044550">
    <property type="term" value="P:secondary metabolite biosynthetic process"/>
    <property type="evidence" value="ECO:0007669"/>
    <property type="project" value="TreeGrafter"/>
</dbReference>
<dbReference type="Proteomes" id="UP000015104">
    <property type="component" value="Unassembled WGS sequence"/>
</dbReference>
<dbReference type="Pfam" id="PF00668">
    <property type="entry name" value="Condensation"/>
    <property type="match status" value="1"/>
</dbReference>